<dbReference type="EMBL" id="FNKJ01000003">
    <property type="protein sequence ID" value="SDR06334.1"/>
    <property type="molecule type" value="Genomic_DNA"/>
</dbReference>
<dbReference type="InterPro" id="IPR029052">
    <property type="entry name" value="Metallo-depent_PP-like"/>
</dbReference>
<name>A0A1H1FZA9_9PSED</name>
<dbReference type="OrthoDB" id="356681at2"/>
<dbReference type="Proteomes" id="UP000199570">
    <property type="component" value="Unassembled WGS sequence"/>
</dbReference>
<reference evidence="3" key="1">
    <citation type="submission" date="2016-10" db="EMBL/GenBank/DDBJ databases">
        <authorList>
            <person name="Varghese N."/>
            <person name="Submissions S."/>
        </authorList>
    </citation>
    <scope>NUCLEOTIDE SEQUENCE [LARGE SCALE GENOMIC DNA]</scope>
    <source>
        <strain evidence="3">BS3775</strain>
    </source>
</reference>
<gene>
    <name evidence="2" type="ORF">SAMN04490195_2997</name>
</gene>
<feature type="domain" description="Calcineurin-like phosphoesterase" evidence="1">
    <location>
        <begin position="1"/>
        <end position="216"/>
    </location>
</feature>
<dbReference type="PANTHER" id="PTHR37844">
    <property type="entry name" value="SER/THR PROTEIN PHOSPHATASE SUPERFAMILY (AFU_ORTHOLOGUE AFUA_1G14840)"/>
    <property type="match status" value="1"/>
</dbReference>
<proteinExistence type="predicted"/>
<dbReference type="PANTHER" id="PTHR37844:SF2">
    <property type="entry name" value="SER_THR PROTEIN PHOSPHATASE SUPERFAMILY (AFU_ORTHOLOGUE AFUA_1G14840)"/>
    <property type="match status" value="1"/>
</dbReference>
<sequence length="265" mass="29703">MRIALLSDVHLSVNAIPFPQVEADIVVLAGDIARPAAAIEWARSCPAPIVYVAGNHEFYGSDLVSTYEHLNRLTYGTRIHVLERSEYVHEGVRFLGCTLWSDYRLFDKPEDRAQGIEMATKLIRDFSHIKVSPDFPDLFTPAISQLVFLQTVAWLEECFSRDSHLPTVVVSHFAPTRSSISPAFTNSPINSSFVSDLEARIKVWQPALWLHGHTHGSFDYRVGNTRVICNARGYAKGGINENPDFDEACVIELNGLQDIQATQYL</sequence>
<dbReference type="Pfam" id="PF00149">
    <property type="entry name" value="Metallophos"/>
    <property type="match status" value="1"/>
</dbReference>
<keyword evidence="3" id="KW-1185">Reference proteome</keyword>
<organism evidence="2 3">
    <name type="scientific">Pseudomonas moorei</name>
    <dbReference type="NCBI Taxonomy" id="395599"/>
    <lineage>
        <taxon>Bacteria</taxon>
        <taxon>Pseudomonadati</taxon>
        <taxon>Pseudomonadota</taxon>
        <taxon>Gammaproteobacteria</taxon>
        <taxon>Pseudomonadales</taxon>
        <taxon>Pseudomonadaceae</taxon>
        <taxon>Pseudomonas</taxon>
    </lineage>
</organism>
<dbReference type="RefSeq" id="WP_090322977.1">
    <property type="nucleotide sequence ID" value="NZ_FNKJ01000003.1"/>
</dbReference>
<evidence type="ECO:0000259" key="1">
    <source>
        <dbReference type="Pfam" id="PF00149"/>
    </source>
</evidence>
<evidence type="ECO:0000313" key="2">
    <source>
        <dbReference type="EMBL" id="SDR06334.1"/>
    </source>
</evidence>
<dbReference type="GO" id="GO:0016787">
    <property type="term" value="F:hydrolase activity"/>
    <property type="evidence" value="ECO:0007669"/>
    <property type="project" value="InterPro"/>
</dbReference>
<evidence type="ECO:0000313" key="3">
    <source>
        <dbReference type="Proteomes" id="UP000199570"/>
    </source>
</evidence>
<dbReference type="Gene3D" id="3.60.21.10">
    <property type="match status" value="1"/>
</dbReference>
<dbReference type="AlphaFoldDB" id="A0A1H1FZA9"/>
<protein>
    <submittedName>
        <fullName evidence="2">Calcineurin-like phosphoesterase</fullName>
    </submittedName>
</protein>
<dbReference type="InterPro" id="IPR004843">
    <property type="entry name" value="Calcineurin-like_PHP"/>
</dbReference>
<dbReference type="SUPFAM" id="SSF56300">
    <property type="entry name" value="Metallo-dependent phosphatases"/>
    <property type="match status" value="1"/>
</dbReference>
<accession>A0A1H1FZA9</accession>